<proteinExistence type="predicted"/>
<protein>
    <submittedName>
        <fullName evidence="1">Uncharacterized protein</fullName>
    </submittedName>
</protein>
<keyword evidence="2" id="KW-1185">Reference proteome</keyword>
<organism evidence="1 2">
    <name type="scientific">Pseudoalteromonas carrageenovora IAM 12662</name>
    <dbReference type="NCBI Taxonomy" id="1314868"/>
    <lineage>
        <taxon>Bacteria</taxon>
        <taxon>Pseudomonadati</taxon>
        <taxon>Pseudomonadota</taxon>
        <taxon>Gammaproteobacteria</taxon>
        <taxon>Alteromonadales</taxon>
        <taxon>Pseudoalteromonadaceae</taxon>
        <taxon>Pseudoalteromonas</taxon>
    </lineage>
</organism>
<accession>A0ABR9EMX3</accession>
<evidence type="ECO:0000313" key="2">
    <source>
        <dbReference type="Proteomes" id="UP000615003"/>
    </source>
</evidence>
<comment type="caution">
    <text evidence="1">The sequence shown here is derived from an EMBL/GenBank/DDBJ whole genome shotgun (WGS) entry which is preliminary data.</text>
</comment>
<reference evidence="1 2" key="1">
    <citation type="submission" date="2015-06" db="EMBL/GenBank/DDBJ databases">
        <title>Genome sequence of Pseudoalteromonas carrageenovora.</title>
        <authorList>
            <person name="Xie B.-B."/>
            <person name="Rong J.-C."/>
            <person name="Qin Q.-L."/>
            <person name="Zhang Y.-Z."/>
        </authorList>
    </citation>
    <scope>NUCLEOTIDE SEQUENCE [LARGE SCALE GENOMIC DNA]</scope>
    <source>
        <strain evidence="1 2">IAM 12662</strain>
    </source>
</reference>
<dbReference type="Proteomes" id="UP000615003">
    <property type="component" value="Unassembled WGS sequence"/>
</dbReference>
<sequence length="37" mass="4271">MVAKSTFPPEVSCSVPYYKLLLLSAYRQHTELLKPFL</sequence>
<name>A0ABR9EMX3_PSEVC</name>
<dbReference type="EMBL" id="AQGW01000017">
    <property type="protein sequence ID" value="MBE0381768.1"/>
    <property type="molecule type" value="Genomic_DNA"/>
</dbReference>
<evidence type="ECO:0000313" key="1">
    <source>
        <dbReference type="EMBL" id="MBE0381768.1"/>
    </source>
</evidence>
<gene>
    <name evidence="1" type="ORF">PCARR_a3784</name>
</gene>